<sequence length="580" mass="65389">MRPTSAPKTGKPPPPVPPRPSKINSSSDSLGRTKRFAPDVPHKPTVPFRSAPPPPSSRVYQLREAFTTITTATENGDNNKVNPIVKSQSYSAVNFSNKPSLERSISQDGNKKSRTVIFESSNLKNTIEIKRQDSDRRIEKVQVNGTEEPLKENKLDGNKNEIIKNECGYTMDIMHEMLADAIKKDMDEENKTKITVHSDDDSNIKDDAPKATVLIIEDKQNNINEEESKKDDVPMKESDDDSKSNASTGERKKDRHVKFDDKMNHEHLIDELQNMKLEQERILKRQRKPSKDIYENEAANTTPINKDKPKILHSDWIEVNDGEEVRLSSCQITIDERRETKDEISVDSLTPNSVEPLISRLATMSNLHGLPPLPKSLSNFNFLEGPPTPNRSRNPTPPMSNTGTTHLVYPPHPKPMTNGGTTQGSVSNLDAQLAILRREMANYEKNSSITPDKDDDIFSIASPVSATPQESSSEQQSRIPIRASTVPTTRSCKKKTRDDLIEKAFAKLLSSNYDEYDVVGNNVACKLRRMEEDQRAYAEYLINNILFYGYQKKLNSNTDIILDGKLFEDLGLNSQPIYHH</sequence>
<organism evidence="1 2">
    <name type="scientific">Holotrichia oblita</name>
    <name type="common">Chafer beetle</name>
    <dbReference type="NCBI Taxonomy" id="644536"/>
    <lineage>
        <taxon>Eukaryota</taxon>
        <taxon>Metazoa</taxon>
        <taxon>Ecdysozoa</taxon>
        <taxon>Arthropoda</taxon>
        <taxon>Hexapoda</taxon>
        <taxon>Insecta</taxon>
        <taxon>Pterygota</taxon>
        <taxon>Neoptera</taxon>
        <taxon>Endopterygota</taxon>
        <taxon>Coleoptera</taxon>
        <taxon>Polyphaga</taxon>
        <taxon>Scarabaeiformia</taxon>
        <taxon>Scarabaeidae</taxon>
        <taxon>Melolonthinae</taxon>
        <taxon>Holotrichia</taxon>
    </lineage>
</organism>
<name>A0ACB9T9Y8_HOLOL</name>
<protein>
    <submittedName>
        <fullName evidence="1">Uncharacterized protein</fullName>
    </submittedName>
</protein>
<reference evidence="1" key="1">
    <citation type="submission" date="2022-04" db="EMBL/GenBank/DDBJ databases">
        <title>Chromosome-scale genome assembly of Holotrichia oblita Faldermann.</title>
        <authorList>
            <person name="Rongchong L."/>
        </authorList>
    </citation>
    <scope>NUCLEOTIDE SEQUENCE</scope>
    <source>
        <strain evidence="1">81SQS9</strain>
    </source>
</reference>
<evidence type="ECO:0000313" key="2">
    <source>
        <dbReference type="Proteomes" id="UP001056778"/>
    </source>
</evidence>
<dbReference type="EMBL" id="CM043018">
    <property type="protein sequence ID" value="KAI4463592.1"/>
    <property type="molecule type" value="Genomic_DNA"/>
</dbReference>
<comment type="caution">
    <text evidence="1">The sequence shown here is derived from an EMBL/GenBank/DDBJ whole genome shotgun (WGS) entry which is preliminary data.</text>
</comment>
<accession>A0ACB9T9Y8</accession>
<dbReference type="Proteomes" id="UP001056778">
    <property type="component" value="Chromosome 4"/>
</dbReference>
<gene>
    <name evidence="1" type="ORF">MML48_4g00008253</name>
</gene>
<keyword evidence="2" id="KW-1185">Reference proteome</keyword>
<proteinExistence type="predicted"/>
<evidence type="ECO:0000313" key="1">
    <source>
        <dbReference type="EMBL" id="KAI4463592.1"/>
    </source>
</evidence>